<dbReference type="Gene3D" id="3.40.50.300">
    <property type="entry name" value="P-loop containing nucleotide triphosphate hydrolases"/>
    <property type="match status" value="2"/>
</dbReference>
<dbReference type="SUPFAM" id="SSF52540">
    <property type="entry name" value="P-loop containing nucleoside triphosphate hydrolases"/>
    <property type="match status" value="1"/>
</dbReference>
<organism evidence="11 12">
    <name type="scientific">Nitrococcus mobilis Nb-231</name>
    <dbReference type="NCBI Taxonomy" id="314278"/>
    <lineage>
        <taxon>Bacteria</taxon>
        <taxon>Pseudomonadati</taxon>
        <taxon>Pseudomonadota</taxon>
        <taxon>Gammaproteobacteria</taxon>
        <taxon>Chromatiales</taxon>
        <taxon>Ectothiorhodospiraceae</taxon>
        <taxon>Nitrococcus</taxon>
    </lineage>
</organism>
<dbReference type="SMART" id="SM00487">
    <property type="entry name" value="DEXDc"/>
    <property type="match status" value="1"/>
</dbReference>
<dbReference type="InterPro" id="IPR013701">
    <property type="entry name" value="Lhr-like_DEAD/DEAH_assoc"/>
</dbReference>
<keyword evidence="7" id="KW-0234">DNA repair</keyword>
<dbReference type="InterPro" id="IPR014001">
    <property type="entry name" value="Helicase_ATP-bd"/>
</dbReference>
<evidence type="ECO:0000313" key="12">
    <source>
        <dbReference type="Proteomes" id="UP000003374"/>
    </source>
</evidence>
<dbReference type="GO" id="GO:0005524">
    <property type="term" value="F:ATP binding"/>
    <property type="evidence" value="ECO:0007669"/>
    <property type="project" value="UniProtKB-KW"/>
</dbReference>
<feature type="domain" description="Helicase C-terminal" evidence="10">
    <location>
        <begin position="269"/>
        <end position="423"/>
    </location>
</feature>
<evidence type="ECO:0000256" key="8">
    <source>
        <dbReference type="ARBA" id="ARBA00023235"/>
    </source>
</evidence>
<dbReference type="InterPro" id="IPR052511">
    <property type="entry name" value="ATP-dep_Helicase"/>
</dbReference>
<keyword evidence="1" id="KW-0547">Nucleotide-binding</keyword>
<proteinExistence type="predicted"/>
<keyword evidence="12" id="KW-1185">Reference proteome</keyword>
<evidence type="ECO:0000256" key="5">
    <source>
        <dbReference type="ARBA" id="ARBA00022840"/>
    </source>
</evidence>
<dbReference type="InterPro" id="IPR011545">
    <property type="entry name" value="DEAD/DEAH_box_helicase_dom"/>
</dbReference>
<sequence length="1468" mass="160900">MGATSGINPEFQPAVRGWFEQRFGRPTAAQAQAWPAIYEGRDTLIAAPTGSGKTLAAFLAAIDALVREGLTTRLPDETRVLYVSPLKALSNDVQKNLQEPLAGIAEQLRTAGLPQPDIRAWVRTGDTPQSERARMRREPPHILVTTPESLYLMLTAESGREMLAGVRSVIVDEVHALAGNKRGAHLSLSLARLDALVENRLGKPPTRIGLSATQKPIATMAAFLTGRDAGRCNIVDTGYTRDRDLSLCVPGAPLSAVMSNDTFGEIYDQLAGLIEAHKTTLIFVNTRRLAERAARHLAERLGEDAITAHHGSLAREHRLEAERRLKNGELRALVATAALELGIDIGAVDLVCQLGSPRAIATLLQRVGRSGHAVSALPKGRLFPLSRDDLAECTALLDAVRRGELDVIRIPVAPLDVLAQQIVAEVAAVGECEEAALYDRCITAWPYRDLTREAFTATVRMLADGVTTRRGRRAAHIHRDAVNARLRPRKSARLTALTNGGVIPDQFDYEVILSPAGLKIGSLNEDFAFESLVGDIFQLGNTSYRILKIESGRVFVEDAKGQPPNIPFWFGEAPGRTDELSAAVSRLRVELEQRLTEGVAAACGWLEQELRIPVAAAAQLADYYGAARAALGALPTQWCIVFERFFDEVGDMHLIVHSPFGSRLNRAWGLALRKRFCRKFNFELQAAALEDSIVLSLGATHSFVLEEVAGYLRSATVRDVLTQATLDAPMFGNRWRWNATIALAVRRNFKGKRTPAQFQRSDAEDLLAVVFPDQLACAENLAGARVIPNHPLVDQTLADCLQDTMDIEGLEALLKRLEAGEIEVIGRDLPTPSPLAEEIINARNYAFLDDGAQEERRTLAVRSGGYWSAEEAGQAQLDSAAIERVREEAWPDPRDADELHDALVVHGFLTRAEGEQGGRNPAGLADDLSGGWPRLFETLCVDRRAACVTLPGGQQVWVAAERLIEFQVLFADLKLAPQIEPVLEGQPPADLTEALRELLRSRLEGLGPVTLEQLTAPLGLPEAAAAIALAQLEAEGFAIQGCFGAAATSIQWCERRLLARIHRYTLQRRRREIEPVSPQDYMRFLLGWHGLLEGTAGGRAEGVGGLVRVLAMLEGFSLPAAAWESDVLPARVADYNPQMLDTLCTSGRIAWLRLNASHATNGDGKRRVGPVRNTPIALIERPALRFWQELVLAPPPEALKMSASARKLLEVLDTRGASFFHELQETAGLLRTQAEDGLAELAAWGLASADSFAGLRALLNRSGPRPAHAPRTRIRRRRFAGLEEAGRWSRLRTVDSVNGAGRLSDSKTLEHIAWTLLSRYGVVFKRILERESSLPAWRELLYIYRRLEARGEIRGGRFVAGFAGEQFAAPEAVAALRKTRKAEFDGAWVSLSAADPLNLVGIVTPGQRLPAVPGNRVLLRDGLPVAFCEGGEVRFVGEYEPETQWKLRNHLLRHARPAKYRHEARLST</sequence>
<evidence type="ECO:0000259" key="9">
    <source>
        <dbReference type="PROSITE" id="PS51192"/>
    </source>
</evidence>
<dbReference type="CDD" id="cd18796">
    <property type="entry name" value="SF2_C_LHR"/>
    <property type="match status" value="1"/>
</dbReference>
<keyword evidence="5" id="KW-0067">ATP-binding</keyword>
<accession>A4BMP7</accession>
<evidence type="ECO:0000256" key="3">
    <source>
        <dbReference type="ARBA" id="ARBA00022801"/>
    </source>
</evidence>
<dbReference type="PROSITE" id="PS51194">
    <property type="entry name" value="HELICASE_CTER"/>
    <property type="match status" value="1"/>
</dbReference>
<dbReference type="GO" id="GO:0006281">
    <property type="term" value="P:DNA repair"/>
    <property type="evidence" value="ECO:0007669"/>
    <property type="project" value="UniProtKB-KW"/>
</dbReference>
<dbReference type="eggNOG" id="COG1201">
    <property type="taxonomic scope" value="Bacteria"/>
</dbReference>
<dbReference type="Pfam" id="PF00271">
    <property type="entry name" value="Helicase_C"/>
    <property type="match status" value="1"/>
</dbReference>
<reference evidence="11 12" key="1">
    <citation type="submission" date="2006-02" db="EMBL/GenBank/DDBJ databases">
        <authorList>
            <person name="Waterbury J."/>
            <person name="Ferriera S."/>
            <person name="Johnson J."/>
            <person name="Kravitz S."/>
            <person name="Halpern A."/>
            <person name="Remington K."/>
            <person name="Beeson K."/>
            <person name="Tran B."/>
            <person name="Rogers Y.-H."/>
            <person name="Friedman R."/>
            <person name="Venter J.C."/>
        </authorList>
    </citation>
    <scope>NUCLEOTIDE SEQUENCE [LARGE SCALE GENOMIC DNA]</scope>
    <source>
        <strain evidence="11 12">Nb-231</strain>
    </source>
</reference>
<dbReference type="Pfam" id="PF19306">
    <property type="entry name" value="WHD_Lhr"/>
    <property type="match status" value="1"/>
</dbReference>
<dbReference type="InterPro" id="IPR055368">
    <property type="entry name" value="WH3_Lhr"/>
</dbReference>
<evidence type="ECO:0000256" key="4">
    <source>
        <dbReference type="ARBA" id="ARBA00022806"/>
    </source>
</evidence>
<dbReference type="Pfam" id="PF23234">
    <property type="entry name" value="WHD_4th_Lhr"/>
    <property type="match status" value="1"/>
</dbReference>
<dbReference type="Proteomes" id="UP000003374">
    <property type="component" value="Unassembled WGS sequence"/>
</dbReference>
<dbReference type="InterPro" id="IPR027417">
    <property type="entry name" value="P-loop_NTPase"/>
</dbReference>
<evidence type="ECO:0000313" key="11">
    <source>
        <dbReference type="EMBL" id="EAR23585.1"/>
    </source>
</evidence>
<dbReference type="HOGENOM" id="CLU_002025_3_1_6"/>
<feature type="domain" description="Helicase ATP-binding" evidence="9">
    <location>
        <begin position="34"/>
        <end position="232"/>
    </location>
</feature>
<dbReference type="EMBL" id="AAOF01000001">
    <property type="protein sequence ID" value="EAR23585.1"/>
    <property type="molecule type" value="Genomic_DNA"/>
</dbReference>
<evidence type="ECO:0000256" key="7">
    <source>
        <dbReference type="ARBA" id="ARBA00023204"/>
    </source>
</evidence>
<dbReference type="STRING" id="314278.NB231_17233"/>
<dbReference type="Pfam" id="PF08494">
    <property type="entry name" value="DEAD_assoc"/>
    <property type="match status" value="1"/>
</dbReference>
<dbReference type="InterPro" id="IPR001650">
    <property type="entry name" value="Helicase_C-like"/>
</dbReference>
<evidence type="ECO:0000259" key="10">
    <source>
        <dbReference type="PROSITE" id="PS51194"/>
    </source>
</evidence>
<keyword evidence="3" id="KW-0378">Hydrolase</keyword>
<name>A4BMP7_9GAMM</name>
<dbReference type="Pfam" id="PF00270">
    <property type="entry name" value="DEAD"/>
    <property type="match status" value="1"/>
</dbReference>
<keyword evidence="6" id="KW-0238">DNA-binding</keyword>
<dbReference type="CDD" id="cd17922">
    <property type="entry name" value="DEXHc_LHR-like"/>
    <property type="match status" value="1"/>
</dbReference>
<keyword evidence="2" id="KW-0227">DNA damage</keyword>
<dbReference type="PANTHER" id="PTHR47962">
    <property type="entry name" value="ATP-DEPENDENT HELICASE LHR-RELATED-RELATED"/>
    <property type="match status" value="1"/>
</dbReference>
<dbReference type="GO" id="GO:0016887">
    <property type="term" value="F:ATP hydrolysis activity"/>
    <property type="evidence" value="ECO:0007669"/>
    <property type="project" value="TreeGrafter"/>
</dbReference>
<evidence type="ECO:0000256" key="6">
    <source>
        <dbReference type="ARBA" id="ARBA00023125"/>
    </source>
</evidence>
<dbReference type="RefSeq" id="WP_005005080.1">
    <property type="nucleotide sequence ID" value="NZ_CH672427.1"/>
</dbReference>
<dbReference type="SMART" id="SM00490">
    <property type="entry name" value="HELICc"/>
    <property type="match status" value="1"/>
</dbReference>
<dbReference type="Pfam" id="PF23235">
    <property type="entry name" value="WHD_3rd_Lhr"/>
    <property type="match status" value="1"/>
</dbReference>
<keyword evidence="4 11" id="KW-0347">Helicase</keyword>
<keyword evidence="8" id="KW-0413">Isomerase</keyword>
<dbReference type="PANTHER" id="PTHR47962:SF5">
    <property type="entry name" value="ATP-DEPENDENT HELICASE LHR-RELATED"/>
    <property type="match status" value="1"/>
</dbReference>
<evidence type="ECO:0000256" key="1">
    <source>
        <dbReference type="ARBA" id="ARBA00022741"/>
    </source>
</evidence>
<dbReference type="GO" id="GO:0004386">
    <property type="term" value="F:helicase activity"/>
    <property type="evidence" value="ECO:0007669"/>
    <property type="project" value="UniProtKB-KW"/>
</dbReference>
<dbReference type="PROSITE" id="PS51192">
    <property type="entry name" value="HELICASE_ATP_BIND_1"/>
    <property type="match status" value="1"/>
</dbReference>
<dbReference type="InterPro" id="IPR045628">
    <property type="entry name" value="Lhr_WH_dom"/>
</dbReference>
<comment type="caution">
    <text evidence="11">The sequence shown here is derived from an EMBL/GenBank/DDBJ whole genome shotgun (WGS) entry which is preliminary data.</text>
</comment>
<dbReference type="InterPro" id="IPR055367">
    <property type="entry name" value="WH4_Lhr"/>
</dbReference>
<protein>
    <submittedName>
        <fullName evidence="11">Probable ATP-dependent DNA helicase</fullName>
    </submittedName>
</protein>
<evidence type="ECO:0000256" key="2">
    <source>
        <dbReference type="ARBA" id="ARBA00022763"/>
    </source>
</evidence>
<dbReference type="GO" id="GO:0003677">
    <property type="term" value="F:DNA binding"/>
    <property type="evidence" value="ECO:0007669"/>
    <property type="project" value="UniProtKB-KW"/>
</dbReference>
<gene>
    <name evidence="11" type="ORF">NB231_17233</name>
</gene>